<dbReference type="Proteomes" id="UP000183200">
    <property type="component" value="Unassembled WGS sequence"/>
</dbReference>
<dbReference type="EMBL" id="FNGY01000004">
    <property type="protein sequence ID" value="SDM54350.1"/>
    <property type="molecule type" value="Genomic_DNA"/>
</dbReference>
<accession>A0A1G9U2T3</accession>
<evidence type="ECO:0000313" key="2">
    <source>
        <dbReference type="Proteomes" id="UP000183200"/>
    </source>
</evidence>
<name>A0A1G9U2T3_9SPHI</name>
<organism evidence="1 2">
    <name type="scientific">Pedobacter steynii</name>
    <dbReference type="NCBI Taxonomy" id="430522"/>
    <lineage>
        <taxon>Bacteria</taxon>
        <taxon>Pseudomonadati</taxon>
        <taxon>Bacteroidota</taxon>
        <taxon>Sphingobacteriia</taxon>
        <taxon>Sphingobacteriales</taxon>
        <taxon>Sphingobacteriaceae</taxon>
        <taxon>Pedobacter</taxon>
    </lineage>
</organism>
<reference evidence="2" key="1">
    <citation type="submission" date="2016-10" db="EMBL/GenBank/DDBJ databases">
        <authorList>
            <person name="Varghese N."/>
            <person name="Submissions S."/>
        </authorList>
    </citation>
    <scope>NUCLEOTIDE SEQUENCE [LARGE SCALE GENOMIC DNA]</scope>
    <source>
        <strain evidence="2">DSM 19110</strain>
    </source>
</reference>
<gene>
    <name evidence="1" type="ORF">SAMN05421820_10444</name>
</gene>
<protein>
    <submittedName>
        <fullName evidence="1">Uncharacterized protein</fullName>
    </submittedName>
</protein>
<keyword evidence="2" id="KW-1185">Reference proteome</keyword>
<evidence type="ECO:0000313" key="1">
    <source>
        <dbReference type="EMBL" id="SDM54350.1"/>
    </source>
</evidence>
<proteinExistence type="predicted"/>
<dbReference type="AlphaFoldDB" id="A0A1G9U2T3"/>
<sequence length="32" mass="3712">MEKLEFLLNPYQDLNLNLDSRIVISLHSSVLP</sequence>